<dbReference type="Pfam" id="PF05036">
    <property type="entry name" value="SPOR"/>
    <property type="match status" value="1"/>
</dbReference>
<organism evidence="2 3">
    <name type="scientific">Dokdonia sinensis</name>
    <dbReference type="NCBI Taxonomy" id="2479847"/>
    <lineage>
        <taxon>Bacteria</taxon>
        <taxon>Pseudomonadati</taxon>
        <taxon>Bacteroidota</taxon>
        <taxon>Flavobacteriia</taxon>
        <taxon>Flavobacteriales</taxon>
        <taxon>Flavobacteriaceae</taxon>
        <taxon>Dokdonia</taxon>
    </lineage>
</organism>
<dbReference type="Pfam" id="PF18174">
    <property type="entry name" value="HU-CCDC81_bac_1"/>
    <property type="match status" value="1"/>
</dbReference>
<dbReference type="PROSITE" id="PS51724">
    <property type="entry name" value="SPOR"/>
    <property type="match status" value="1"/>
</dbReference>
<dbReference type="InterPro" id="IPR040495">
    <property type="entry name" value="HU-CCDC81_bac_1"/>
</dbReference>
<keyword evidence="3" id="KW-1185">Reference proteome</keyword>
<dbReference type="InterPro" id="IPR007730">
    <property type="entry name" value="SPOR-like_dom"/>
</dbReference>
<dbReference type="EMBL" id="REFV01000002">
    <property type="protein sequence ID" value="RMB63299.1"/>
    <property type="molecule type" value="Genomic_DNA"/>
</dbReference>
<dbReference type="Proteomes" id="UP000281985">
    <property type="component" value="Unassembled WGS sequence"/>
</dbReference>
<dbReference type="InterPro" id="IPR036680">
    <property type="entry name" value="SPOR-like_sf"/>
</dbReference>
<accession>A0A3M0GQ49</accession>
<name>A0A3M0GQ49_9FLAO</name>
<sequence length="311" mass="35190">MQLDQYISDLLYRYECVILPNFGAFLTQYKSARVHESTNAFYPPQKRLSFNAQLTDNDGLLANYIAKSEMIPHEEANNRIASYVRFLFDSLHRGETQVLENIGTLSLTADSHVIFEPSYHLNYLTDSFGLASFTTPQIAREVYKEEVEKLEEKAPIAFTPERRSSSWIKYAVAGMVILGGIGLAGFKYVQNVEEYNYASQQEADEQLEGKIQEATFIIENPLPAVTLSVMKPVGKYHIVAGAFRQAENASKKVSELRDKGYKARQIGTNRYGLHQVVYGSFSDSKNALSELRSIRTSDNKAAWLLVKELEK</sequence>
<comment type="caution">
    <text evidence="2">The sequence shown here is derived from an EMBL/GenBank/DDBJ whole genome shotgun (WGS) entry which is preliminary data.</text>
</comment>
<dbReference type="SUPFAM" id="SSF110997">
    <property type="entry name" value="Sporulation related repeat"/>
    <property type="match status" value="1"/>
</dbReference>
<evidence type="ECO:0000313" key="2">
    <source>
        <dbReference type="EMBL" id="RMB63299.1"/>
    </source>
</evidence>
<dbReference type="InterPro" id="IPR041268">
    <property type="entry name" value="HU-CCDC81_bac_2"/>
</dbReference>
<evidence type="ECO:0000259" key="1">
    <source>
        <dbReference type="PROSITE" id="PS51724"/>
    </source>
</evidence>
<dbReference type="RefSeq" id="WP_121916101.1">
    <property type="nucleotide sequence ID" value="NZ_REFV01000002.1"/>
</dbReference>
<dbReference type="AlphaFoldDB" id="A0A3M0GQ49"/>
<dbReference type="GO" id="GO:0042834">
    <property type="term" value="F:peptidoglycan binding"/>
    <property type="evidence" value="ECO:0007669"/>
    <property type="project" value="InterPro"/>
</dbReference>
<feature type="domain" description="SPOR" evidence="1">
    <location>
        <begin position="230"/>
        <end position="307"/>
    </location>
</feature>
<dbReference type="Gene3D" id="3.30.70.1070">
    <property type="entry name" value="Sporulation related repeat"/>
    <property type="match status" value="1"/>
</dbReference>
<dbReference type="Pfam" id="PF18175">
    <property type="entry name" value="HU-CCDC81_bac_2"/>
    <property type="match status" value="1"/>
</dbReference>
<proteinExistence type="predicted"/>
<evidence type="ECO:0000313" key="3">
    <source>
        <dbReference type="Proteomes" id="UP000281985"/>
    </source>
</evidence>
<protein>
    <submittedName>
        <fullName evidence="2">SPOR domain-containing protein</fullName>
    </submittedName>
</protein>
<reference evidence="2 3" key="1">
    <citation type="submission" date="2018-10" db="EMBL/GenBank/DDBJ databases">
        <title>Dokdonia luteus sp. nov., isolated from sea water.</title>
        <authorList>
            <person name="Zhou L.Y."/>
            <person name="Du Z.J."/>
        </authorList>
    </citation>
    <scope>NUCLEOTIDE SEQUENCE [LARGE SCALE GENOMIC DNA]</scope>
    <source>
        <strain evidence="2 3">SH27</strain>
    </source>
</reference>
<gene>
    <name evidence="2" type="ORF">EAX61_02595</name>
</gene>
<dbReference type="OrthoDB" id="653949at2"/>